<dbReference type="InterPro" id="IPR003594">
    <property type="entry name" value="HATPase_dom"/>
</dbReference>
<dbReference type="CDD" id="cd00082">
    <property type="entry name" value="HisKA"/>
    <property type="match status" value="1"/>
</dbReference>
<evidence type="ECO:0000256" key="4">
    <source>
        <dbReference type="ARBA" id="ARBA00022679"/>
    </source>
</evidence>
<keyword evidence="8" id="KW-0902">Two-component regulatory system</keyword>
<dbReference type="InterPro" id="IPR003661">
    <property type="entry name" value="HisK_dim/P_dom"/>
</dbReference>
<feature type="transmembrane region" description="Helical" evidence="9">
    <location>
        <begin position="309"/>
        <end position="327"/>
    </location>
</feature>
<dbReference type="InterPro" id="IPR036890">
    <property type="entry name" value="HATPase_C_sf"/>
</dbReference>
<dbReference type="Pfam" id="PF00512">
    <property type="entry name" value="HisKA"/>
    <property type="match status" value="1"/>
</dbReference>
<keyword evidence="3" id="KW-0597">Phosphoprotein</keyword>
<comment type="caution">
    <text evidence="11">The sequence shown here is derived from an EMBL/GenBank/DDBJ whole genome shotgun (WGS) entry which is preliminary data.</text>
</comment>
<comment type="catalytic activity">
    <reaction evidence="1">
        <text>ATP + protein L-histidine = ADP + protein N-phospho-L-histidine.</text>
        <dbReference type="EC" id="2.7.13.3"/>
    </reaction>
</comment>
<sequence length="708" mass="80784">MEFIRRIKFAAIPIFLTVGLVIFSLVLSSLSTAASYSLEGGRVDLSEWKMNEQPIVPLTGEWSFYWEELLEPQHFQVDAVTPDAEAVYVPRPWTSYQLNGRTLPNEGYATYRLLIRMPNELEPGLTLGLYPKSIASAYRLWVNGSVKGGNGIVGPNRESMTPSSYPEVIYFDPQSGWNELIIQVSNFSQRNAGIWQDMELGTADDISRLRISRVAVQLFVVGIFTIMAIYYVFVYFNYRREISAVLLGLLCLSVAIRTVVLGESTALYLLPHLPWEWAVKAEYLSIAATALLLMLFIHKEYPGDTSIRATKAAGVVLSACMLFFLLTPARVYTYYLSPFTWGVLFPVLMYTMGVYILSAFRRRRGSLMNAIGFLFFTLFAVNDMLFYNNMLATDDLLSIGLLCFLVAQALNLSARFSRAMQESEQLSLKLKQYNRILEQTVEERTQSLRESNAQLSHANARMADIEQFRTRLLSNISHELNTPITSIKGFAKALRDGIITVNAHKYASRIYERSLLLERLIHDLIELTKLETKQVRFAMEERELEPFLEELFQQYEWEMEEQCLRYHSDFTPMTTGIYARIDPIRMEQVFANLISNAIRHTPEDGTITVRSRLYPLEDRQWIAEVSVIDTGSGIPPSMHEHIFERFGQVLEQNEGKPHNGSGLGLAICREIMDYHQGEIGVRNGVHEGSEFYFRLPVYERIEKGATGA</sequence>
<keyword evidence="5" id="KW-0547">Nucleotide-binding</keyword>
<dbReference type="SMART" id="SM00388">
    <property type="entry name" value="HisKA"/>
    <property type="match status" value="1"/>
</dbReference>
<keyword evidence="9" id="KW-1133">Transmembrane helix</keyword>
<dbReference type="EC" id="2.7.13.3" evidence="2"/>
<evidence type="ECO:0000256" key="2">
    <source>
        <dbReference type="ARBA" id="ARBA00012438"/>
    </source>
</evidence>
<evidence type="ECO:0000259" key="10">
    <source>
        <dbReference type="PROSITE" id="PS50109"/>
    </source>
</evidence>
<evidence type="ECO:0000256" key="3">
    <source>
        <dbReference type="ARBA" id="ARBA00022553"/>
    </source>
</evidence>
<keyword evidence="12" id="KW-1185">Reference proteome</keyword>
<dbReference type="Gene3D" id="1.10.287.130">
    <property type="match status" value="1"/>
</dbReference>
<gene>
    <name evidence="11" type="ORF">ACFQ2I_12705</name>
</gene>
<feature type="transmembrane region" description="Helical" evidence="9">
    <location>
        <begin position="339"/>
        <end position="358"/>
    </location>
</feature>
<dbReference type="SMART" id="SM00387">
    <property type="entry name" value="HATPase_c"/>
    <property type="match status" value="1"/>
</dbReference>
<dbReference type="InterPro" id="IPR004358">
    <property type="entry name" value="Sig_transdc_His_kin-like_C"/>
</dbReference>
<accession>A0ABW3HRV2</accession>
<protein>
    <recommendedName>
        <fullName evidence="2">histidine kinase</fullName>
        <ecNumber evidence="2">2.7.13.3</ecNumber>
    </recommendedName>
</protein>
<dbReference type="PROSITE" id="PS50109">
    <property type="entry name" value="HIS_KIN"/>
    <property type="match status" value="1"/>
</dbReference>
<feature type="transmembrane region" description="Helical" evidence="9">
    <location>
        <begin position="277"/>
        <end position="297"/>
    </location>
</feature>
<dbReference type="RefSeq" id="WP_377564669.1">
    <property type="nucleotide sequence ID" value="NZ_JBHTJZ010000017.1"/>
</dbReference>
<dbReference type="Gene3D" id="3.30.565.10">
    <property type="entry name" value="Histidine kinase-like ATPase, C-terminal domain"/>
    <property type="match status" value="1"/>
</dbReference>
<dbReference type="Pfam" id="PF07695">
    <property type="entry name" value="7TMR-DISM_7TM"/>
    <property type="match status" value="1"/>
</dbReference>
<dbReference type="GO" id="GO:0005524">
    <property type="term" value="F:ATP binding"/>
    <property type="evidence" value="ECO:0007669"/>
    <property type="project" value="UniProtKB-KW"/>
</dbReference>
<evidence type="ECO:0000313" key="12">
    <source>
        <dbReference type="Proteomes" id="UP001596989"/>
    </source>
</evidence>
<dbReference type="SUPFAM" id="SSF49785">
    <property type="entry name" value="Galactose-binding domain-like"/>
    <property type="match status" value="1"/>
</dbReference>
<dbReference type="Gene3D" id="2.60.120.260">
    <property type="entry name" value="Galactose-binding domain-like"/>
    <property type="match status" value="1"/>
</dbReference>
<dbReference type="InterPro" id="IPR008979">
    <property type="entry name" value="Galactose-bd-like_sf"/>
</dbReference>
<keyword evidence="9" id="KW-0812">Transmembrane</keyword>
<feature type="transmembrane region" description="Helical" evidence="9">
    <location>
        <begin position="370"/>
        <end position="390"/>
    </location>
</feature>
<dbReference type="InterPro" id="IPR036097">
    <property type="entry name" value="HisK_dim/P_sf"/>
</dbReference>
<keyword evidence="6" id="KW-0418">Kinase</keyword>
<feature type="transmembrane region" description="Helical" evidence="9">
    <location>
        <begin position="245"/>
        <end position="271"/>
    </location>
</feature>
<organism evidence="11 12">
    <name type="scientific">Paenibacillus chungangensis</name>
    <dbReference type="NCBI Taxonomy" id="696535"/>
    <lineage>
        <taxon>Bacteria</taxon>
        <taxon>Bacillati</taxon>
        <taxon>Bacillota</taxon>
        <taxon>Bacilli</taxon>
        <taxon>Bacillales</taxon>
        <taxon>Paenibacillaceae</taxon>
        <taxon>Paenibacillus</taxon>
    </lineage>
</organism>
<evidence type="ECO:0000256" key="5">
    <source>
        <dbReference type="ARBA" id="ARBA00022741"/>
    </source>
</evidence>
<dbReference type="InterPro" id="IPR011623">
    <property type="entry name" value="7TMR_DISM_rcpt_extracell_dom1"/>
</dbReference>
<dbReference type="Proteomes" id="UP001596989">
    <property type="component" value="Unassembled WGS sequence"/>
</dbReference>
<dbReference type="SUPFAM" id="SSF47384">
    <property type="entry name" value="Homodimeric domain of signal transducing histidine kinase"/>
    <property type="match status" value="1"/>
</dbReference>
<dbReference type="InterPro" id="IPR005467">
    <property type="entry name" value="His_kinase_dom"/>
</dbReference>
<dbReference type="Pfam" id="PF02518">
    <property type="entry name" value="HATPase_c"/>
    <property type="match status" value="1"/>
</dbReference>
<dbReference type="InterPro" id="IPR050736">
    <property type="entry name" value="Sensor_HK_Regulatory"/>
</dbReference>
<dbReference type="EMBL" id="JBHTJZ010000017">
    <property type="protein sequence ID" value="MFD0960248.1"/>
    <property type="molecule type" value="Genomic_DNA"/>
</dbReference>
<dbReference type="PRINTS" id="PR00344">
    <property type="entry name" value="BCTRLSENSOR"/>
</dbReference>
<evidence type="ECO:0000313" key="11">
    <source>
        <dbReference type="EMBL" id="MFD0960248.1"/>
    </source>
</evidence>
<keyword evidence="7 11" id="KW-0067">ATP-binding</keyword>
<evidence type="ECO:0000256" key="9">
    <source>
        <dbReference type="SAM" id="Phobius"/>
    </source>
</evidence>
<evidence type="ECO:0000256" key="8">
    <source>
        <dbReference type="ARBA" id="ARBA00023012"/>
    </source>
</evidence>
<proteinExistence type="predicted"/>
<name>A0ABW3HRV2_9BACL</name>
<evidence type="ECO:0000256" key="6">
    <source>
        <dbReference type="ARBA" id="ARBA00022777"/>
    </source>
</evidence>
<reference evidence="12" key="1">
    <citation type="journal article" date="2019" name="Int. J. Syst. Evol. Microbiol.">
        <title>The Global Catalogue of Microorganisms (GCM) 10K type strain sequencing project: providing services to taxonomists for standard genome sequencing and annotation.</title>
        <authorList>
            <consortium name="The Broad Institute Genomics Platform"/>
            <consortium name="The Broad Institute Genome Sequencing Center for Infectious Disease"/>
            <person name="Wu L."/>
            <person name="Ma J."/>
        </authorList>
    </citation>
    <scope>NUCLEOTIDE SEQUENCE [LARGE SCALE GENOMIC DNA]</scope>
    <source>
        <strain evidence="12">CCUG 59129</strain>
    </source>
</reference>
<evidence type="ECO:0000256" key="7">
    <source>
        <dbReference type="ARBA" id="ARBA00022840"/>
    </source>
</evidence>
<keyword evidence="4" id="KW-0808">Transferase</keyword>
<keyword evidence="9" id="KW-0472">Membrane</keyword>
<evidence type="ECO:0000256" key="1">
    <source>
        <dbReference type="ARBA" id="ARBA00000085"/>
    </source>
</evidence>
<dbReference type="PANTHER" id="PTHR43711">
    <property type="entry name" value="TWO-COMPONENT HISTIDINE KINASE"/>
    <property type="match status" value="1"/>
</dbReference>
<feature type="domain" description="Histidine kinase" evidence="10">
    <location>
        <begin position="475"/>
        <end position="699"/>
    </location>
</feature>
<feature type="transmembrane region" description="Helical" evidence="9">
    <location>
        <begin position="214"/>
        <end position="233"/>
    </location>
</feature>
<dbReference type="SUPFAM" id="SSF55874">
    <property type="entry name" value="ATPase domain of HSP90 chaperone/DNA topoisomerase II/histidine kinase"/>
    <property type="match status" value="1"/>
</dbReference>
<dbReference type="PANTHER" id="PTHR43711:SF1">
    <property type="entry name" value="HISTIDINE KINASE 1"/>
    <property type="match status" value="1"/>
</dbReference>